<dbReference type="InterPro" id="IPR029039">
    <property type="entry name" value="Flavoprotein-like_sf"/>
</dbReference>
<dbReference type="PROSITE" id="PS51257">
    <property type="entry name" value="PROKAR_LIPOPROTEIN"/>
    <property type="match status" value="1"/>
</dbReference>
<dbReference type="Proteomes" id="UP001165427">
    <property type="component" value="Unassembled WGS sequence"/>
</dbReference>
<dbReference type="InterPro" id="IPR005025">
    <property type="entry name" value="FMN_Rdtase-like_dom"/>
</dbReference>
<dbReference type="PANTHER" id="PTHR43278">
    <property type="entry name" value="NAD(P)H-DEPENDENT FMN-CONTAINING OXIDOREDUCTASE YWQN-RELATED"/>
    <property type="match status" value="1"/>
</dbReference>
<evidence type="ECO:0000256" key="1">
    <source>
        <dbReference type="ARBA" id="ARBA00022630"/>
    </source>
</evidence>
<sequence length="206" mass="22019">MTLKILGVACSPRSGQTTHTALQACFETIRNEFDDIEPVMVDLAGKDIRGCLACGTCTQKIACSQQDDFVELLPLLTDPAVAGLIVATPVYFGTMTSQAKAFLDRCVILRRNGALFRDKIGGAIAVGGFRHGGQETTVHAVHAAMLIQDMIIVGDGHNTFHYGGTVWSGHPDGVQQDAFGLQTVANLGRRVAALARRLHSDRSPST</sequence>
<protein>
    <submittedName>
        <fullName evidence="4">Flavodoxin family protein</fullName>
    </submittedName>
</protein>
<dbReference type="InterPro" id="IPR051796">
    <property type="entry name" value="ISF_SsuE-like"/>
</dbReference>
<gene>
    <name evidence="4" type="ORF">MRX98_03310</name>
</gene>
<dbReference type="AlphaFoldDB" id="A0AA41UI18"/>
<evidence type="ECO:0000259" key="3">
    <source>
        <dbReference type="Pfam" id="PF03358"/>
    </source>
</evidence>
<dbReference type="RefSeq" id="WP_246902968.1">
    <property type="nucleotide sequence ID" value="NZ_JALJRB010000002.1"/>
</dbReference>
<dbReference type="EMBL" id="JALJRB010000002">
    <property type="protein sequence ID" value="MCJ8499589.1"/>
    <property type="molecule type" value="Genomic_DNA"/>
</dbReference>
<keyword evidence="2" id="KW-0288">FMN</keyword>
<dbReference type="GO" id="GO:0016491">
    <property type="term" value="F:oxidoreductase activity"/>
    <property type="evidence" value="ECO:0007669"/>
    <property type="project" value="InterPro"/>
</dbReference>
<organism evidence="4 5">
    <name type="scientific">Desulfatitalea alkaliphila</name>
    <dbReference type="NCBI Taxonomy" id="2929485"/>
    <lineage>
        <taxon>Bacteria</taxon>
        <taxon>Pseudomonadati</taxon>
        <taxon>Thermodesulfobacteriota</taxon>
        <taxon>Desulfobacteria</taxon>
        <taxon>Desulfobacterales</taxon>
        <taxon>Desulfosarcinaceae</taxon>
        <taxon>Desulfatitalea</taxon>
    </lineage>
</organism>
<evidence type="ECO:0000256" key="2">
    <source>
        <dbReference type="ARBA" id="ARBA00022643"/>
    </source>
</evidence>
<comment type="caution">
    <text evidence="4">The sequence shown here is derived from an EMBL/GenBank/DDBJ whole genome shotgun (WGS) entry which is preliminary data.</text>
</comment>
<accession>A0AA41UI18</accession>
<dbReference type="Pfam" id="PF03358">
    <property type="entry name" value="FMN_red"/>
    <property type="match status" value="1"/>
</dbReference>
<evidence type="ECO:0000313" key="5">
    <source>
        <dbReference type="Proteomes" id="UP001165427"/>
    </source>
</evidence>
<keyword evidence="1" id="KW-0285">Flavoprotein</keyword>
<name>A0AA41UI18_9BACT</name>
<dbReference type="SUPFAM" id="SSF52218">
    <property type="entry name" value="Flavoproteins"/>
    <property type="match status" value="1"/>
</dbReference>
<reference evidence="4" key="1">
    <citation type="submission" date="2022-04" db="EMBL/GenBank/DDBJ databases">
        <title>Desulfatitalea alkaliphila sp. nov., a novel anaerobic sulfate-reducing bacterium isolated from terrestrial mud volcano, Taman Peninsula, Russia.</title>
        <authorList>
            <person name="Khomyakova M.A."/>
            <person name="Merkel A.Y."/>
            <person name="Slobodkin A.I."/>
        </authorList>
    </citation>
    <scope>NUCLEOTIDE SEQUENCE</scope>
    <source>
        <strain evidence="4">M08but</strain>
    </source>
</reference>
<keyword evidence="5" id="KW-1185">Reference proteome</keyword>
<feature type="domain" description="NADPH-dependent FMN reductase-like" evidence="3">
    <location>
        <begin position="4"/>
        <end position="161"/>
    </location>
</feature>
<evidence type="ECO:0000313" key="4">
    <source>
        <dbReference type="EMBL" id="MCJ8499589.1"/>
    </source>
</evidence>
<proteinExistence type="predicted"/>
<dbReference type="PANTHER" id="PTHR43278:SF1">
    <property type="entry name" value="IRON-SULFUR FLAVOPROTEIN MJ1083"/>
    <property type="match status" value="1"/>
</dbReference>
<dbReference type="Gene3D" id="3.40.50.360">
    <property type="match status" value="1"/>
</dbReference>